<organism evidence="6 7">
    <name type="scientific">Paenibacillus thiaminolyticus</name>
    <name type="common">Bacillus thiaminolyticus</name>
    <dbReference type="NCBI Taxonomy" id="49283"/>
    <lineage>
        <taxon>Bacteria</taxon>
        <taxon>Bacillati</taxon>
        <taxon>Bacillota</taxon>
        <taxon>Bacilli</taxon>
        <taxon>Bacillales</taxon>
        <taxon>Paenibacillaceae</taxon>
        <taxon>Paenibacillus</taxon>
    </lineage>
</organism>
<dbReference type="FunFam" id="1.10.10.10:FF:000001">
    <property type="entry name" value="LysR family transcriptional regulator"/>
    <property type="match status" value="1"/>
</dbReference>
<dbReference type="Pfam" id="PF00126">
    <property type="entry name" value="HTH_1"/>
    <property type="match status" value="1"/>
</dbReference>
<dbReference type="InterPro" id="IPR036390">
    <property type="entry name" value="WH_DNA-bd_sf"/>
</dbReference>
<name>A0A3A3GCK2_PANTH</name>
<dbReference type="InterPro" id="IPR005119">
    <property type="entry name" value="LysR_subst-bd"/>
</dbReference>
<evidence type="ECO:0000259" key="5">
    <source>
        <dbReference type="PROSITE" id="PS50931"/>
    </source>
</evidence>
<gene>
    <name evidence="6" type="ORF">DQX05_22595</name>
</gene>
<evidence type="ECO:0000256" key="1">
    <source>
        <dbReference type="ARBA" id="ARBA00009437"/>
    </source>
</evidence>
<dbReference type="InterPro" id="IPR000847">
    <property type="entry name" value="LysR_HTH_N"/>
</dbReference>
<dbReference type="SUPFAM" id="SSF53850">
    <property type="entry name" value="Periplasmic binding protein-like II"/>
    <property type="match status" value="1"/>
</dbReference>
<keyword evidence="3" id="KW-0238">DNA-binding</keyword>
<dbReference type="PANTHER" id="PTHR30346">
    <property type="entry name" value="TRANSCRIPTIONAL DUAL REGULATOR HCAR-RELATED"/>
    <property type="match status" value="1"/>
</dbReference>
<evidence type="ECO:0000256" key="2">
    <source>
        <dbReference type="ARBA" id="ARBA00023015"/>
    </source>
</evidence>
<dbReference type="RefSeq" id="WP_119795707.1">
    <property type="nucleotide sequence ID" value="NZ_QYZD01000027.1"/>
</dbReference>
<comment type="caution">
    <text evidence="6">The sequence shown here is derived from an EMBL/GenBank/DDBJ whole genome shotgun (WGS) entry which is preliminary data.</text>
</comment>
<comment type="similarity">
    <text evidence="1">Belongs to the LysR transcriptional regulatory family.</text>
</comment>
<evidence type="ECO:0000313" key="7">
    <source>
        <dbReference type="Proteomes" id="UP000266177"/>
    </source>
</evidence>
<evidence type="ECO:0000256" key="3">
    <source>
        <dbReference type="ARBA" id="ARBA00023125"/>
    </source>
</evidence>
<protein>
    <submittedName>
        <fullName evidence="6">LysR family transcriptional regulator</fullName>
    </submittedName>
</protein>
<dbReference type="EMBL" id="QYZD01000027">
    <property type="protein sequence ID" value="RJG21128.1"/>
    <property type="molecule type" value="Genomic_DNA"/>
</dbReference>
<dbReference type="GO" id="GO:0003700">
    <property type="term" value="F:DNA-binding transcription factor activity"/>
    <property type="evidence" value="ECO:0007669"/>
    <property type="project" value="InterPro"/>
</dbReference>
<dbReference type="Gene3D" id="3.40.190.290">
    <property type="match status" value="1"/>
</dbReference>
<dbReference type="PANTHER" id="PTHR30346:SF28">
    <property type="entry name" value="HTH-TYPE TRANSCRIPTIONAL REGULATOR CYNR"/>
    <property type="match status" value="1"/>
</dbReference>
<dbReference type="Pfam" id="PF03466">
    <property type="entry name" value="LysR_substrate"/>
    <property type="match status" value="1"/>
</dbReference>
<keyword evidence="4" id="KW-0804">Transcription</keyword>
<dbReference type="CDD" id="cd05466">
    <property type="entry name" value="PBP2_LTTR_substrate"/>
    <property type="match status" value="1"/>
</dbReference>
<dbReference type="OrthoDB" id="9803735at2"/>
<dbReference type="PROSITE" id="PS50931">
    <property type="entry name" value="HTH_LYSR"/>
    <property type="match status" value="1"/>
</dbReference>
<sequence length="287" mass="32609">MDVRQLRYFIAIAEERTITAAARRLHIAQPPLSQQLKALERELGVQLICRSRKGLELTEAGQALYRHAAMLLKQMEEAEQIVRDIGGGTQGTLKIGVNTLSDRRLPDWLRAFRASRPDMRYKIHQNDSRQLCKLVKERDIELALIRLPLDLPEFCVHPFPAEPFYFLAGRSFQPPRPELTLQDIASAPLLLPSTEGLGVYQVIMDAFRQRRLEAHILGECSDIWLLMELVSTGFGMSIVPLSVQGRWTEENIQAFPLPEISGASALIWLKEHHLSQAALKFIEIVSR</sequence>
<dbReference type="InterPro" id="IPR036388">
    <property type="entry name" value="WH-like_DNA-bd_sf"/>
</dbReference>
<accession>A0A3A3GCK2</accession>
<feature type="domain" description="HTH lysR-type" evidence="5">
    <location>
        <begin position="1"/>
        <end position="58"/>
    </location>
</feature>
<reference evidence="6 7" key="1">
    <citation type="submission" date="2018-09" db="EMBL/GenBank/DDBJ databases">
        <title>Paenibacillus SK2017-BO5.</title>
        <authorList>
            <person name="Piskunova J.V."/>
            <person name="Dubiley S.A."/>
            <person name="Severinov K.V."/>
        </authorList>
    </citation>
    <scope>NUCLEOTIDE SEQUENCE [LARGE SCALE GENOMIC DNA]</scope>
    <source>
        <strain evidence="6 7">BO5</strain>
    </source>
</reference>
<dbReference type="GO" id="GO:0032993">
    <property type="term" value="C:protein-DNA complex"/>
    <property type="evidence" value="ECO:0007669"/>
    <property type="project" value="TreeGrafter"/>
</dbReference>
<evidence type="ECO:0000256" key="4">
    <source>
        <dbReference type="ARBA" id="ARBA00023163"/>
    </source>
</evidence>
<dbReference type="PRINTS" id="PR00039">
    <property type="entry name" value="HTHLYSR"/>
</dbReference>
<dbReference type="AlphaFoldDB" id="A0A3A3GCK2"/>
<dbReference type="Proteomes" id="UP000266177">
    <property type="component" value="Unassembled WGS sequence"/>
</dbReference>
<dbReference type="SUPFAM" id="SSF46785">
    <property type="entry name" value="Winged helix' DNA-binding domain"/>
    <property type="match status" value="1"/>
</dbReference>
<dbReference type="Gene3D" id="1.10.10.10">
    <property type="entry name" value="Winged helix-like DNA-binding domain superfamily/Winged helix DNA-binding domain"/>
    <property type="match status" value="1"/>
</dbReference>
<keyword evidence="2" id="KW-0805">Transcription regulation</keyword>
<proteinExistence type="inferred from homology"/>
<evidence type="ECO:0000313" key="6">
    <source>
        <dbReference type="EMBL" id="RJG21128.1"/>
    </source>
</evidence>
<dbReference type="GO" id="GO:0003677">
    <property type="term" value="F:DNA binding"/>
    <property type="evidence" value="ECO:0007669"/>
    <property type="project" value="UniProtKB-KW"/>
</dbReference>